<dbReference type="PANTHER" id="PTHR11941">
    <property type="entry name" value="ENOYL-COA HYDRATASE-RELATED"/>
    <property type="match status" value="1"/>
</dbReference>
<evidence type="ECO:0000313" key="4">
    <source>
        <dbReference type="Proteomes" id="UP000748108"/>
    </source>
</evidence>
<dbReference type="Gene3D" id="3.90.226.10">
    <property type="entry name" value="2-enoyl-CoA Hydratase, Chain A, domain 1"/>
    <property type="match status" value="1"/>
</dbReference>
<evidence type="ECO:0000256" key="1">
    <source>
        <dbReference type="ARBA" id="ARBA00005254"/>
    </source>
</evidence>
<dbReference type="InterPro" id="IPR029045">
    <property type="entry name" value="ClpP/crotonase-like_dom_sf"/>
</dbReference>
<dbReference type="SUPFAM" id="SSF52096">
    <property type="entry name" value="ClpP/crotonase"/>
    <property type="match status" value="1"/>
</dbReference>
<dbReference type="Proteomes" id="UP000748108">
    <property type="component" value="Unassembled WGS sequence"/>
</dbReference>
<keyword evidence="2" id="KW-0456">Lyase</keyword>
<comment type="similarity">
    <text evidence="1">Belongs to the enoyl-CoA hydratase/isomerase family.</text>
</comment>
<sequence>MSVKVQTTSKRQYLTVKKEGGIAEVYLHINKSNSYNWDFYREFNAVIHEIRVDKEIKVVLLMSDVPRFFSAGASVEFLLNSEPEYKTQFCLYCNETLDQIARSPQIYIAVLEGHTVGGGLEMALAMDLRFAGDGDYKIGLPEVTLGVLAGTGGTQRLARLIGPSKALDLCITGRTLTPKEAYEYGIVDRLFPQEEVREKAREYARQLVESATYAISNIKLAIMNGKEMPLNVAIRYEGELQNLLFRSHDAREGLTAFLEKRKPQFKGC</sequence>
<dbReference type="InterPro" id="IPR001753">
    <property type="entry name" value="Enoyl-CoA_hydra/iso"/>
</dbReference>
<dbReference type="GO" id="GO:0006635">
    <property type="term" value="P:fatty acid beta-oxidation"/>
    <property type="evidence" value="ECO:0007669"/>
    <property type="project" value="TreeGrafter"/>
</dbReference>
<reference evidence="3" key="1">
    <citation type="journal article" date="2021" name="Microbiology">
        <title>Metagenomic Analysis of the Microbial Community in the Underground Coal Fire Area (Kemerovo Region, Russia) Revealed Predominance of Thermophilic Members of the Phyla Deinococcus-thermus, Aquificae, and Firmicutes.</title>
        <authorList>
            <person name="Kadnikov V."/>
            <person name="Mardanov A.V."/>
            <person name="Beletsky A.V."/>
            <person name="Karnachuk O.V."/>
            <person name="Ravin N.V."/>
        </authorList>
    </citation>
    <scope>NUCLEOTIDE SEQUENCE</scope>
    <source>
        <strain evidence="3">RBS10-49</strain>
    </source>
</reference>
<dbReference type="PANTHER" id="PTHR11941:SF54">
    <property type="entry name" value="ENOYL-COA HYDRATASE, MITOCHONDRIAL"/>
    <property type="match status" value="1"/>
</dbReference>
<dbReference type="CDD" id="cd06558">
    <property type="entry name" value="crotonase-like"/>
    <property type="match status" value="1"/>
</dbReference>
<dbReference type="InterPro" id="IPR014748">
    <property type="entry name" value="Enoyl-CoA_hydra_C"/>
</dbReference>
<dbReference type="FunFam" id="1.10.12.10:FF:000001">
    <property type="entry name" value="Probable enoyl-CoA hydratase, mitochondrial"/>
    <property type="match status" value="1"/>
</dbReference>
<accession>A0A947D0E3</accession>
<evidence type="ECO:0000256" key="2">
    <source>
        <dbReference type="ARBA" id="ARBA00023239"/>
    </source>
</evidence>
<dbReference type="Gene3D" id="1.10.12.10">
    <property type="entry name" value="Lyase 2-enoyl-coa Hydratase, Chain A, domain 2"/>
    <property type="match status" value="1"/>
</dbReference>
<name>A0A947D0E3_HYDSH</name>
<dbReference type="GO" id="GO:0016836">
    <property type="term" value="F:hydro-lyase activity"/>
    <property type="evidence" value="ECO:0007669"/>
    <property type="project" value="UniProtKB-ARBA"/>
</dbReference>
<organism evidence="3 4">
    <name type="scientific">Hydrogenibacillus schlegelii</name>
    <name type="common">Bacillus schlegelii</name>
    <dbReference type="NCBI Taxonomy" id="1484"/>
    <lineage>
        <taxon>Bacteria</taxon>
        <taxon>Bacillati</taxon>
        <taxon>Bacillota</taxon>
        <taxon>Bacilli</taxon>
        <taxon>Bacillales</taxon>
        <taxon>Bacillales Family X. Incertae Sedis</taxon>
        <taxon>Hydrogenibacillus</taxon>
    </lineage>
</organism>
<comment type="caution">
    <text evidence="3">The sequence shown here is derived from an EMBL/GenBank/DDBJ whole genome shotgun (WGS) entry which is preliminary data.</text>
</comment>
<evidence type="ECO:0000313" key="3">
    <source>
        <dbReference type="EMBL" id="MBT9281861.1"/>
    </source>
</evidence>
<dbReference type="EMBL" id="JAHHQF010000044">
    <property type="protein sequence ID" value="MBT9281861.1"/>
    <property type="molecule type" value="Genomic_DNA"/>
</dbReference>
<proteinExistence type="inferred from homology"/>
<dbReference type="AlphaFoldDB" id="A0A947D0E3"/>
<protein>
    <submittedName>
        <fullName evidence="3">Enoyl-CoA hydratase/isomerase family protein</fullName>
    </submittedName>
</protein>
<dbReference type="Pfam" id="PF00378">
    <property type="entry name" value="ECH_1"/>
    <property type="match status" value="1"/>
</dbReference>
<gene>
    <name evidence="3" type="ORF">KM312_04285</name>
</gene>